<organism evidence="6 7">
    <name type="scientific">Acetatifactor muris</name>
    <dbReference type="NCBI Taxonomy" id="879566"/>
    <lineage>
        <taxon>Bacteria</taxon>
        <taxon>Bacillati</taxon>
        <taxon>Bacillota</taxon>
        <taxon>Clostridia</taxon>
        <taxon>Lachnospirales</taxon>
        <taxon>Lachnospiraceae</taxon>
        <taxon>Acetatifactor</taxon>
    </lineage>
</organism>
<keyword evidence="7" id="KW-1185">Reference proteome</keyword>
<keyword evidence="3 5" id="KW-1133">Transmembrane helix</keyword>
<gene>
    <name evidence="6" type="ORF">AMURIS_04417</name>
</gene>
<evidence type="ECO:0000256" key="4">
    <source>
        <dbReference type="ARBA" id="ARBA00023136"/>
    </source>
</evidence>
<dbReference type="RefSeq" id="WP_242982571.1">
    <property type="nucleotide sequence ID" value="NZ_JANJZD010000030.1"/>
</dbReference>
<reference evidence="6 7" key="1">
    <citation type="submission" date="2018-01" db="EMBL/GenBank/DDBJ databases">
        <authorList>
            <person name="Gaut B.S."/>
            <person name="Morton B.R."/>
            <person name="Clegg M.T."/>
            <person name="Duvall M.R."/>
        </authorList>
    </citation>
    <scope>NUCLEOTIDE SEQUENCE [LARGE SCALE GENOMIC DNA]</scope>
    <source>
        <strain evidence="6">GP69</strain>
    </source>
</reference>
<keyword evidence="4 5" id="KW-0472">Membrane</keyword>
<evidence type="ECO:0000256" key="5">
    <source>
        <dbReference type="SAM" id="Phobius"/>
    </source>
</evidence>
<accession>A0A2K4ZMQ4</accession>
<feature type="transmembrane region" description="Helical" evidence="5">
    <location>
        <begin position="36"/>
        <end position="60"/>
    </location>
</feature>
<evidence type="ECO:0000256" key="3">
    <source>
        <dbReference type="ARBA" id="ARBA00022989"/>
    </source>
</evidence>
<sequence>MKQLLTDDKKYNFLDFLRIPFTVCPVYAGIKILNQAVVSLLPSLQVLATAAFIDSALDIFAGKAGQAAIRMPLLCLVLIIAYNNLNWQLMSYVNLKMEIRLECVYRTGIARKRAALEYRHVENNDTWELINRVCSLLVILMAQVWWAGLAIVAISVPLFRLAIKSGQQMYEKNKQTAGKRSWTACAIWQGLRQLLSRRAMKPCFPGNLAALTCPAASGSAWRSPGDFSGAMT</sequence>
<dbReference type="InterPro" id="IPR036640">
    <property type="entry name" value="ABC1_TM_sf"/>
</dbReference>
<protein>
    <submittedName>
        <fullName evidence="6">Uncharacterized protein</fullName>
    </submittedName>
</protein>
<comment type="subcellular location">
    <subcellularLocation>
        <location evidence="1">Cell membrane</location>
        <topology evidence="1">Multi-pass membrane protein</topology>
    </subcellularLocation>
</comment>
<name>A0A2K4ZMQ4_9FIRM</name>
<keyword evidence="2 5" id="KW-0812">Transmembrane</keyword>
<evidence type="ECO:0000256" key="2">
    <source>
        <dbReference type="ARBA" id="ARBA00022692"/>
    </source>
</evidence>
<evidence type="ECO:0000313" key="7">
    <source>
        <dbReference type="Proteomes" id="UP000236311"/>
    </source>
</evidence>
<feature type="transmembrane region" description="Helical" evidence="5">
    <location>
        <begin position="67"/>
        <end position="85"/>
    </location>
</feature>
<evidence type="ECO:0000256" key="1">
    <source>
        <dbReference type="ARBA" id="ARBA00004651"/>
    </source>
</evidence>
<evidence type="ECO:0000313" key="6">
    <source>
        <dbReference type="EMBL" id="SOY31672.1"/>
    </source>
</evidence>
<dbReference type="AlphaFoldDB" id="A0A2K4ZMQ4"/>
<dbReference type="GO" id="GO:0005886">
    <property type="term" value="C:plasma membrane"/>
    <property type="evidence" value="ECO:0007669"/>
    <property type="project" value="UniProtKB-SubCell"/>
</dbReference>
<feature type="transmembrane region" description="Helical" evidence="5">
    <location>
        <begin position="136"/>
        <end position="159"/>
    </location>
</feature>
<dbReference type="EMBL" id="OFSM01000029">
    <property type="protein sequence ID" value="SOY31672.1"/>
    <property type="molecule type" value="Genomic_DNA"/>
</dbReference>
<dbReference type="SUPFAM" id="SSF90123">
    <property type="entry name" value="ABC transporter transmembrane region"/>
    <property type="match status" value="1"/>
</dbReference>
<proteinExistence type="predicted"/>
<dbReference type="GO" id="GO:0005524">
    <property type="term" value="F:ATP binding"/>
    <property type="evidence" value="ECO:0007669"/>
    <property type="project" value="InterPro"/>
</dbReference>
<dbReference type="Proteomes" id="UP000236311">
    <property type="component" value="Unassembled WGS sequence"/>
</dbReference>